<reference evidence="6 7" key="1">
    <citation type="journal article" date="2018" name="Int. J. Syst. Evol. Microbiol.">
        <title>Pseudooceanicola lipolyticus sp. nov., a marine alphaproteobacterium, reclassification of Oceanicola flagellatus as Pseudooceanicola flagellatus comb. nov. and emended description of the genus Pseudooceanicola.</title>
        <authorList>
            <person name="Huang M.-M."/>
            <person name="Guo L.-L."/>
            <person name="Wu Y.-H."/>
            <person name="Lai Q.-L."/>
            <person name="Shao Z.-Z."/>
            <person name="Wang C.-S."/>
            <person name="Wu M."/>
            <person name="Xu X.-W."/>
        </authorList>
    </citation>
    <scope>NUCLEOTIDE SEQUENCE [LARGE SCALE GENOMIC DNA]</scope>
    <source>
        <strain evidence="6 7">157</strain>
    </source>
</reference>
<comment type="similarity">
    <text evidence="1">Belongs to the LysR transcriptional regulatory family.</text>
</comment>
<dbReference type="RefSeq" id="WP_100161215.1">
    <property type="nucleotide sequence ID" value="NZ_PGTB01000005.1"/>
</dbReference>
<dbReference type="SUPFAM" id="SSF46785">
    <property type="entry name" value="Winged helix' DNA-binding domain"/>
    <property type="match status" value="1"/>
</dbReference>
<dbReference type="InterPro" id="IPR005119">
    <property type="entry name" value="LysR_subst-bd"/>
</dbReference>
<keyword evidence="2" id="KW-0805">Transcription regulation</keyword>
<protein>
    <submittedName>
        <fullName evidence="6">LysR family transcriptional regulator</fullName>
    </submittedName>
</protein>
<keyword evidence="4" id="KW-0804">Transcription</keyword>
<dbReference type="GO" id="GO:0003677">
    <property type="term" value="F:DNA binding"/>
    <property type="evidence" value="ECO:0007669"/>
    <property type="project" value="UniProtKB-KW"/>
</dbReference>
<evidence type="ECO:0000256" key="3">
    <source>
        <dbReference type="ARBA" id="ARBA00023125"/>
    </source>
</evidence>
<dbReference type="PROSITE" id="PS50931">
    <property type="entry name" value="HTH_LYSR"/>
    <property type="match status" value="1"/>
</dbReference>
<feature type="domain" description="HTH lysR-type" evidence="5">
    <location>
        <begin position="9"/>
        <end position="66"/>
    </location>
</feature>
<name>A0A2M8J5H4_9RHOB</name>
<comment type="caution">
    <text evidence="6">The sequence shown here is derived from an EMBL/GenBank/DDBJ whole genome shotgun (WGS) entry which is preliminary data.</text>
</comment>
<dbReference type="InterPro" id="IPR036390">
    <property type="entry name" value="WH_DNA-bd_sf"/>
</dbReference>
<dbReference type="PANTHER" id="PTHR30118">
    <property type="entry name" value="HTH-TYPE TRANSCRIPTIONAL REGULATOR LEUO-RELATED"/>
    <property type="match status" value="1"/>
</dbReference>
<proteinExistence type="inferred from homology"/>
<evidence type="ECO:0000256" key="4">
    <source>
        <dbReference type="ARBA" id="ARBA00023163"/>
    </source>
</evidence>
<evidence type="ECO:0000313" key="7">
    <source>
        <dbReference type="Proteomes" id="UP000231553"/>
    </source>
</evidence>
<gene>
    <name evidence="6" type="ORF">CVM52_03500</name>
</gene>
<dbReference type="InterPro" id="IPR000847">
    <property type="entry name" value="LysR_HTH_N"/>
</dbReference>
<dbReference type="EMBL" id="PGTB01000005">
    <property type="protein sequence ID" value="PJE38028.1"/>
    <property type="molecule type" value="Genomic_DNA"/>
</dbReference>
<dbReference type="GO" id="GO:0003700">
    <property type="term" value="F:DNA-binding transcription factor activity"/>
    <property type="evidence" value="ECO:0007669"/>
    <property type="project" value="InterPro"/>
</dbReference>
<dbReference type="OrthoDB" id="528082at2"/>
<keyword evidence="7" id="KW-1185">Reference proteome</keyword>
<evidence type="ECO:0000256" key="1">
    <source>
        <dbReference type="ARBA" id="ARBA00009437"/>
    </source>
</evidence>
<dbReference type="Pfam" id="PF00126">
    <property type="entry name" value="HTH_1"/>
    <property type="match status" value="1"/>
</dbReference>
<dbReference type="Pfam" id="PF03466">
    <property type="entry name" value="LysR_substrate"/>
    <property type="match status" value="1"/>
</dbReference>
<dbReference type="InterPro" id="IPR036388">
    <property type="entry name" value="WH-like_DNA-bd_sf"/>
</dbReference>
<dbReference type="Gene3D" id="3.40.190.10">
    <property type="entry name" value="Periplasmic binding protein-like II"/>
    <property type="match status" value="2"/>
</dbReference>
<dbReference type="AlphaFoldDB" id="A0A2M8J5H4"/>
<dbReference type="InterPro" id="IPR050389">
    <property type="entry name" value="LysR-type_TF"/>
</dbReference>
<dbReference type="PANTHER" id="PTHR30118:SF15">
    <property type="entry name" value="TRANSCRIPTIONAL REGULATORY PROTEIN"/>
    <property type="match status" value="1"/>
</dbReference>
<accession>A0A2M8J5H4</accession>
<dbReference type="SUPFAM" id="SSF53850">
    <property type="entry name" value="Periplasmic binding protein-like II"/>
    <property type="match status" value="1"/>
</dbReference>
<keyword evidence="3" id="KW-0238">DNA-binding</keyword>
<dbReference type="Gene3D" id="1.10.10.10">
    <property type="entry name" value="Winged helix-like DNA-binding domain superfamily/Winged helix DNA-binding domain"/>
    <property type="match status" value="1"/>
</dbReference>
<evidence type="ECO:0000259" key="5">
    <source>
        <dbReference type="PROSITE" id="PS50931"/>
    </source>
</evidence>
<organism evidence="6 7">
    <name type="scientific">Pseudooceanicola lipolyticus</name>
    <dbReference type="NCBI Taxonomy" id="2029104"/>
    <lineage>
        <taxon>Bacteria</taxon>
        <taxon>Pseudomonadati</taxon>
        <taxon>Pseudomonadota</taxon>
        <taxon>Alphaproteobacteria</taxon>
        <taxon>Rhodobacterales</taxon>
        <taxon>Paracoccaceae</taxon>
        <taxon>Pseudooceanicola</taxon>
    </lineage>
</organism>
<dbReference type="Proteomes" id="UP000231553">
    <property type="component" value="Unassembled WGS sequence"/>
</dbReference>
<sequence>MDSKALHRFDLNLIKVFLAICEGGSLTAAATRLGLTQPAISHALRRLREDFGDPLFVRVGNGMEPTRAARALRPAFEEALRIVADTMHESRAFDPATATRHFRIAMSDTGEFVVLPRLIEALNREAPQVRVQSIRVHPDDLSAALRSGQVDAAVKYQPLLEQGGNLGRTLLRDRIVCLYRAGHPDAGADWSAETFAAQSFIDVGRDATGYRMAREVIAELGVPYRMAAQVDHFTIVPEILRRTDLVALFPWSVCQMVNRHGEFGHVEMPFAVPQFDVDFWVNEALAADPGLTWLYQLLKRAMET</sequence>
<evidence type="ECO:0000313" key="6">
    <source>
        <dbReference type="EMBL" id="PJE38028.1"/>
    </source>
</evidence>
<dbReference type="PRINTS" id="PR00039">
    <property type="entry name" value="HTHLYSR"/>
</dbReference>
<evidence type="ECO:0000256" key="2">
    <source>
        <dbReference type="ARBA" id="ARBA00023015"/>
    </source>
</evidence>